<dbReference type="InterPro" id="IPR029058">
    <property type="entry name" value="AB_hydrolase_fold"/>
</dbReference>
<dbReference type="Proteomes" id="UP001172101">
    <property type="component" value="Unassembled WGS sequence"/>
</dbReference>
<evidence type="ECO:0008006" key="3">
    <source>
        <dbReference type="Google" id="ProtNLM"/>
    </source>
</evidence>
<dbReference type="GeneID" id="85321359"/>
<proteinExistence type="predicted"/>
<evidence type="ECO:0000313" key="2">
    <source>
        <dbReference type="Proteomes" id="UP001172101"/>
    </source>
</evidence>
<dbReference type="SUPFAM" id="SSF53474">
    <property type="entry name" value="alpha/beta-Hydrolases"/>
    <property type="match status" value="1"/>
</dbReference>
<accession>A0AA40AB06</accession>
<gene>
    <name evidence="1" type="ORF">B0T26DRAFT_649402</name>
</gene>
<dbReference type="RefSeq" id="XP_060293928.1">
    <property type="nucleotide sequence ID" value="XM_060438089.1"/>
</dbReference>
<dbReference type="EMBL" id="JAUIRO010000005">
    <property type="protein sequence ID" value="KAK0712605.1"/>
    <property type="molecule type" value="Genomic_DNA"/>
</dbReference>
<comment type="caution">
    <text evidence="1">The sequence shown here is derived from an EMBL/GenBank/DDBJ whole genome shotgun (WGS) entry which is preliminary data.</text>
</comment>
<reference evidence="1" key="1">
    <citation type="submission" date="2023-06" db="EMBL/GenBank/DDBJ databases">
        <title>Genome-scale phylogeny and comparative genomics of the fungal order Sordariales.</title>
        <authorList>
            <consortium name="Lawrence Berkeley National Laboratory"/>
            <person name="Hensen N."/>
            <person name="Bonometti L."/>
            <person name="Westerberg I."/>
            <person name="Brannstrom I.O."/>
            <person name="Guillou S."/>
            <person name="Cros-Aarteil S."/>
            <person name="Calhoun S."/>
            <person name="Haridas S."/>
            <person name="Kuo A."/>
            <person name="Mondo S."/>
            <person name="Pangilinan J."/>
            <person name="Riley R."/>
            <person name="LaButti K."/>
            <person name="Andreopoulos B."/>
            <person name="Lipzen A."/>
            <person name="Chen C."/>
            <person name="Yanf M."/>
            <person name="Daum C."/>
            <person name="Ng V."/>
            <person name="Clum A."/>
            <person name="Steindorff A."/>
            <person name="Ohm R."/>
            <person name="Martin F."/>
            <person name="Silar P."/>
            <person name="Natvig D."/>
            <person name="Lalanne C."/>
            <person name="Gautier V."/>
            <person name="Ament-velasquez S.L."/>
            <person name="Kruys A."/>
            <person name="Hutchinson M.I."/>
            <person name="Powell A.J."/>
            <person name="Barry K."/>
            <person name="Miller A.N."/>
            <person name="Grigoriev I.V."/>
            <person name="Debuchy R."/>
            <person name="Gladieux P."/>
            <person name="Thoren M.H."/>
            <person name="Johannesson H."/>
        </authorList>
    </citation>
    <scope>NUCLEOTIDE SEQUENCE</scope>
    <source>
        <strain evidence="1">SMH2392-1A</strain>
    </source>
</reference>
<evidence type="ECO:0000313" key="1">
    <source>
        <dbReference type="EMBL" id="KAK0712605.1"/>
    </source>
</evidence>
<name>A0AA40AB06_9PEZI</name>
<dbReference type="Gene3D" id="3.40.50.1820">
    <property type="entry name" value="alpha/beta hydrolase"/>
    <property type="match status" value="1"/>
</dbReference>
<protein>
    <recommendedName>
        <fullName evidence="3">Proline iminopeptidase</fullName>
    </recommendedName>
</protein>
<dbReference type="AlphaFoldDB" id="A0AA40AB06"/>
<keyword evidence="2" id="KW-1185">Reference proteome</keyword>
<organism evidence="1 2">
    <name type="scientific">Lasiosphaeria miniovina</name>
    <dbReference type="NCBI Taxonomy" id="1954250"/>
    <lineage>
        <taxon>Eukaryota</taxon>
        <taxon>Fungi</taxon>
        <taxon>Dikarya</taxon>
        <taxon>Ascomycota</taxon>
        <taxon>Pezizomycotina</taxon>
        <taxon>Sordariomycetes</taxon>
        <taxon>Sordariomycetidae</taxon>
        <taxon>Sordariales</taxon>
        <taxon>Lasiosphaeriaceae</taxon>
        <taxon>Lasiosphaeria</taxon>
    </lineage>
</organism>
<sequence>MHGLLTRGLPSRCGPSEFQITGNIRDIELWQDAHEIDVPVLLLDGRHDETTELYFTPWFTEIPKVKWAQLENTSHMGFSEERERYRQLPLLP</sequence>